<dbReference type="RefSeq" id="WP_102723147.1">
    <property type="nucleotide sequence ID" value="NZ_PNHG01000001.1"/>
</dbReference>
<sequence>MTKYIPRNSLDLIESANFKGETPLDAVHHALIRLLPDFLSTDVFDTYNLGEDLAAWLVADLEDVDLDNYRHGSDYLNRKEAQA</sequence>
<reference evidence="1 2" key="1">
    <citation type="submission" date="2017-09" db="EMBL/GenBank/DDBJ databases">
        <title>Bacterial strain isolated from the female urinary microbiota.</title>
        <authorList>
            <person name="Thomas-White K."/>
            <person name="Kumar N."/>
            <person name="Forster S."/>
            <person name="Putonti C."/>
            <person name="Lawley T."/>
            <person name="Wolfe A.J."/>
        </authorList>
    </citation>
    <scope>NUCLEOTIDE SEQUENCE [LARGE SCALE GENOMIC DNA]</scope>
    <source>
        <strain evidence="1 2">UMB0792</strain>
    </source>
</reference>
<accession>A0A2N6T7S4</accession>
<dbReference type="AlphaFoldDB" id="A0A2N6T7S4"/>
<evidence type="ECO:0000313" key="1">
    <source>
        <dbReference type="EMBL" id="PMC65380.1"/>
    </source>
</evidence>
<keyword evidence="2" id="KW-1185">Reference proteome</keyword>
<evidence type="ECO:0000313" key="2">
    <source>
        <dbReference type="Proteomes" id="UP000235836"/>
    </source>
</evidence>
<dbReference type="EMBL" id="PNHG01000001">
    <property type="protein sequence ID" value="PMC65380.1"/>
    <property type="molecule type" value="Genomic_DNA"/>
</dbReference>
<gene>
    <name evidence="1" type="ORF">CJ203_00395</name>
</gene>
<name>A0A2N6T7S4_9CORY</name>
<protein>
    <submittedName>
        <fullName evidence="1">Uncharacterized protein</fullName>
    </submittedName>
</protein>
<organism evidence="1 2">
    <name type="scientific">Corynebacterium tuscaniense</name>
    <dbReference type="NCBI Taxonomy" id="302449"/>
    <lineage>
        <taxon>Bacteria</taxon>
        <taxon>Bacillati</taxon>
        <taxon>Actinomycetota</taxon>
        <taxon>Actinomycetes</taxon>
        <taxon>Mycobacteriales</taxon>
        <taxon>Corynebacteriaceae</taxon>
        <taxon>Corynebacterium</taxon>
    </lineage>
</organism>
<dbReference type="Proteomes" id="UP000235836">
    <property type="component" value="Unassembled WGS sequence"/>
</dbReference>
<proteinExistence type="predicted"/>
<comment type="caution">
    <text evidence="1">The sequence shown here is derived from an EMBL/GenBank/DDBJ whole genome shotgun (WGS) entry which is preliminary data.</text>
</comment>